<accession>A0A3A8E3D2</accession>
<proteinExistence type="predicted"/>
<gene>
    <name evidence="1" type="ORF">D7V32_14270</name>
</gene>
<dbReference type="OrthoDB" id="7593450at2"/>
<evidence type="ECO:0000313" key="2">
    <source>
        <dbReference type="Proteomes" id="UP000282388"/>
    </source>
</evidence>
<comment type="caution">
    <text evidence="1">The sequence shown here is derived from an EMBL/GenBank/DDBJ whole genome shotgun (WGS) entry which is preliminary data.</text>
</comment>
<dbReference type="EMBL" id="RAXV01000037">
    <property type="protein sequence ID" value="RKG29582.1"/>
    <property type="molecule type" value="Genomic_DNA"/>
</dbReference>
<protein>
    <submittedName>
        <fullName evidence="1">DUF924 domain-containing protein</fullName>
    </submittedName>
</protein>
<dbReference type="Proteomes" id="UP000282388">
    <property type="component" value="Unassembled WGS sequence"/>
</dbReference>
<dbReference type="AlphaFoldDB" id="A0A3A8E3D2"/>
<reference evidence="1 2" key="1">
    <citation type="submission" date="2018-09" db="EMBL/GenBank/DDBJ databases">
        <title>The draft genome of Acinetobacter spp. strains.</title>
        <authorList>
            <person name="Qin J."/>
            <person name="Feng Y."/>
            <person name="Zong Z."/>
        </authorList>
    </citation>
    <scope>NUCLEOTIDE SEQUENCE [LARGE SCALE GENOMIC DNA]</scope>
    <source>
        <strain evidence="1 2">WCHAc060012</strain>
    </source>
</reference>
<dbReference type="RefSeq" id="WP_120403512.1">
    <property type="nucleotide sequence ID" value="NZ_RAXV01000037.1"/>
</dbReference>
<dbReference type="InterPro" id="IPR010323">
    <property type="entry name" value="DUF924"/>
</dbReference>
<dbReference type="Gene3D" id="1.25.40.10">
    <property type="entry name" value="Tetratricopeptide repeat domain"/>
    <property type="match status" value="1"/>
</dbReference>
<organism evidence="1 2">
    <name type="scientific">Acinetobacter tianfuensis</name>
    <dbReference type="NCBI Taxonomy" id="2419603"/>
    <lineage>
        <taxon>Bacteria</taxon>
        <taxon>Pseudomonadati</taxon>
        <taxon>Pseudomonadota</taxon>
        <taxon>Gammaproteobacteria</taxon>
        <taxon>Moraxellales</taxon>
        <taxon>Moraxellaceae</taxon>
        <taxon>Acinetobacter</taxon>
    </lineage>
</organism>
<dbReference type="SUPFAM" id="SSF48452">
    <property type="entry name" value="TPR-like"/>
    <property type="match status" value="1"/>
</dbReference>
<keyword evidence="2" id="KW-1185">Reference proteome</keyword>
<dbReference type="Pfam" id="PF06041">
    <property type="entry name" value="DUF924"/>
    <property type="match status" value="1"/>
</dbReference>
<evidence type="ECO:0000313" key="1">
    <source>
        <dbReference type="EMBL" id="RKG29582.1"/>
    </source>
</evidence>
<dbReference type="InterPro" id="IPR011990">
    <property type="entry name" value="TPR-like_helical_dom_sf"/>
</dbReference>
<dbReference type="Gene3D" id="1.20.58.320">
    <property type="entry name" value="TPR-like"/>
    <property type="match status" value="1"/>
</dbReference>
<sequence length="179" mass="20439">MNYQDILNFWFSADAQPLWFAKNDDFDASIEKNFQRLHQQAAQAELWPWRQHAAGRLAEIIALDQFSRNLYRGSAQAFAQDPLALALAQECVQQGLDQTLSSEQRLFVYLPFMHSESLPMQEQSLLLFQSLGLAGHLDYAKQHHAIIARFGRFPHRNAVLGRTSSAEELAFLTEPNSSF</sequence>
<name>A0A3A8E3D2_9GAMM</name>